<evidence type="ECO:0000313" key="2">
    <source>
        <dbReference type="EMBL" id="CAK6952122.1"/>
    </source>
</evidence>
<dbReference type="PANTHER" id="PTHR33767:SF2">
    <property type="entry name" value="LEUCINE RICH ADAPTOR PROTEIN 1"/>
    <property type="match status" value="1"/>
</dbReference>
<dbReference type="InterPro" id="IPR039499">
    <property type="entry name" value="LURA1/LRA25"/>
</dbReference>
<keyword evidence="3" id="KW-1185">Reference proteome</keyword>
<evidence type="ECO:0000256" key="1">
    <source>
        <dbReference type="SAM" id="MobiDB-lite"/>
    </source>
</evidence>
<dbReference type="EMBL" id="CAWUFR010000009">
    <property type="protein sequence ID" value="CAK6952122.1"/>
    <property type="molecule type" value="Genomic_DNA"/>
</dbReference>
<comment type="caution">
    <text evidence="2">The sequence shown here is derived from an EMBL/GenBank/DDBJ whole genome shotgun (WGS) entry which is preliminary data.</text>
</comment>
<protein>
    <submittedName>
        <fullName evidence="2">Leucine rich adaptor protein 1-like</fullName>
    </submittedName>
</protein>
<feature type="compositionally biased region" description="Basic and acidic residues" evidence="1">
    <location>
        <begin position="152"/>
        <end position="168"/>
    </location>
</feature>
<dbReference type="AlphaFoldDB" id="A0AAV1MYY0"/>
<gene>
    <name evidence="2" type="ORF">FSCOSCO3_A007099</name>
</gene>
<sequence length="313" mass="34466">MAEEFLNDSLPELKELENKIGRKTPESLLVWMKDAADCGDCWSSDVGERSEHASALGDSFSDKISNLKQEMRWLRSADVRILRQLVAVHEGIEAMRWLMEERGALASRGSSLTGSLSSLVTLEDPGASMSPWRESPSPTCLYDLAETAGEESTDHPPRTGNDPSDRKNYFNVLCPESTEARPPSPPNSKYEVSYSAQASSSPANGLVSSNLPKSQPQDSDAAPSQDIKGGADPIRRALQRSCKASRRDVKMSSFALTQQSAKTKTEEQTLEGLSVAQNNMTEENKSTPDRENLLLGYDAQWCWVESQDDVTFL</sequence>
<dbReference type="GO" id="GO:0001819">
    <property type="term" value="P:positive regulation of cytokine production"/>
    <property type="evidence" value="ECO:0007669"/>
    <property type="project" value="TreeGrafter"/>
</dbReference>
<organism evidence="2 3">
    <name type="scientific">Scomber scombrus</name>
    <name type="common">Atlantic mackerel</name>
    <name type="synonym">Scomber vernalis</name>
    <dbReference type="NCBI Taxonomy" id="13677"/>
    <lineage>
        <taxon>Eukaryota</taxon>
        <taxon>Metazoa</taxon>
        <taxon>Chordata</taxon>
        <taxon>Craniata</taxon>
        <taxon>Vertebrata</taxon>
        <taxon>Euteleostomi</taxon>
        <taxon>Actinopterygii</taxon>
        <taxon>Neopterygii</taxon>
        <taxon>Teleostei</taxon>
        <taxon>Neoteleostei</taxon>
        <taxon>Acanthomorphata</taxon>
        <taxon>Pelagiaria</taxon>
        <taxon>Scombriformes</taxon>
        <taxon>Scombridae</taxon>
        <taxon>Scomber</taxon>
    </lineage>
</organism>
<proteinExistence type="predicted"/>
<dbReference type="Pfam" id="PF14854">
    <property type="entry name" value="LURAP"/>
    <property type="match status" value="1"/>
</dbReference>
<dbReference type="Proteomes" id="UP001314229">
    <property type="component" value="Unassembled WGS sequence"/>
</dbReference>
<feature type="compositionally biased region" description="Polar residues" evidence="1">
    <location>
        <begin position="194"/>
        <end position="218"/>
    </location>
</feature>
<accession>A0AAV1MYY0</accession>
<reference evidence="2 3" key="1">
    <citation type="submission" date="2024-01" db="EMBL/GenBank/DDBJ databases">
        <authorList>
            <person name="Alioto T."/>
            <person name="Alioto T."/>
            <person name="Gomez Garrido J."/>
        </authorList>
    </citation>
    <scope>NUCLEOTIDE SEQUENCE [LARGE SCALE GENOMIC DNA]</scope>
</reference>
<evidence type="ECO:0000313" key="3">
    <source>
        <dbReference type="Proteomes" id="UP001314229"/>
    </source>
</evidence>
<dbReference type="PANTHER" id="PTHR33767">
    <property type="entry name" value="LEUCINE RICH ADAPTOR PROTEIN 1-LIKE"/>
    <property type="match status" value="1"/>
</dbReference>
<name>A0AAV1MYY0_SCOSC</name>
<dbReference type="GO" id="GO:0043123">
    <property type="term" value="P:positive regulation of canonical NF-kappaB signal transduction"/>
    <property type="evidence" value="ECO:0007669"/>
    <property type="project" value="InterPro"/>
</dbReference>
<dbReference type="InterPro" id="IPR037443">
    <property type="entry name" value="LURAP1"/>
</dbReference>
<feature type="region of interest" description="Disordered" evidence="1">
    <location>
        <begin position="148"/>
        <end position="232"/>
    </location>
</feature>